<evidence type="ECO:0000313" key="1">
    <source>
        <dbReference type="EMBL" id="CAK9185997.1"/>
    </source>
</evidence>
<name>A0ABC8UYH5_9AQUA</name>
<reference evidence="1 2" key="1">
    <citation type="submission" date="2024-02" db="EMBL/GenBank/DDBJ databases">
        <authorList>
            <person name="Vignale AGUSTIN F."/>
            <person name="Sosa J E."/>
            <person name="Modenutti C."/>
        </authorList>
    </citation>
    <scope>NUCLEOTIDE SEQUENCE [LARGE SCALE GENOMIC DNA]</scope>
</reference>
<dbReference type="PANTHER" id="PTHR31680">
    <property type="entry name" value="LONGIFOLIA PROTEIN"/>
    <property type="match status" value="1"/>
</dbReference>
<accession>A0ABC8UYH5</accession>
<keyword evidence="2" id="KW-1185">Reference proteome</keyword>
<dbReference type="Proteomes" id="UP001642360">
    <property type="component" value="Unassembled WGS sequence"/>
</dbReference>
<dbReference type="AlphaFoldDB" id="A0ABC8UYH5"/>
<dbReference type="PANTHER" id="PTHR31680:SF15">
    <property type="entry name" value="PROTEIN LONGIFOLIA 2"/>
    <property type="match status" value="1"/>
</dbReference>
<proteinExistence type="predicted"/>
<gene>
    <name evidence="1" type="ORF">ILEXP_LOCUS56478</name>
</gene>
<comment type="caution">
    <text evidence="1">The sequence shown here is derived from an EMBL/GenBank/DDBJ whole genome shotgun (WGS) entry which is preliminary data.</text>
</comment>
<sequence length="79" mass="9390">MDRRERERERMSGKLRYSITEENPDLQKQIGCMNGIFQLFDRHQFLGGRRITGHHHKRLPPGIVFTMASLHFEGHVFLQ</sequence>
<evidence type="ECO:0000313" key="2">
    <source>
        <dbReference type="Proteomes" id="UP001642360"/>
    </source>
</evidence>
<organism evidence="1 2">
    <name type="scientific">Ilex paraguariensis</name>
    <name type="common">yerba mate</name>
    <dbReference type="NCBI Taxonomy" id="185542"/>
    <lineage>
        <taxon>Eukaryota</taxon>
        <taxon>Viridiplantae</taxon>
        <taxon>Streptophyta</taxon>
        <taxon>Embryophyta</taxon>
        <taxon>Tracheophyta</taxon>
        <taxon>Spermatophyta</taxon>
        <taxon>Magnoliopsida</taxon>
        <taxon>eudicotyledons</taxon>
        <taxon>Gunneridae</taxon>
        <taxon>Pentapetalae</taxon>
        <taxon>asterids</taxon>
        <taxon>campanulids</taxon>
        <taxon>Aquifoliales</taxon>
        <taxon>Aquifoliaceae</taxon>
        <taxon>Ilex</taxon>
    </lineage>
</organism>
<dbReference type="InterPro" id="IPR033334">
    <property type="entry name" value="LNG1/2"/>
</dbReference>
<protein>
    <submittedName>
        <fullName evidence="1">Uncharacterized protein</fullName>
    </submittedName>
</protein>
<dbReference type="EMBL" id="CAUOFW020009501">
    <property type="protein sequence ID" value="CAK9185997.1"/>
    <property type="molecule type" value="Genomic_DNA"/>
</dbReference>